<accession>A0ABU7FZU9</accession>
<gene>
    <name evidence="1" type="ORF">SNR37_002011</name>
</gene>
<reference evidence="1 2" key="2">
    <citation type="submission" date="2023-12" db="EMBL/GenBank/DDBJ databases">
        <authorList>
            <consortium name="Cladostephus spongiosus"/>
            <person name="Lorente B."/>
            <person name="Cabral C."/>
            <person name="Frias J."/>
            <person name="Faria J."/>
            <person name="Toubarro D."/>
        </authorList>
    </citation>
    <scope>NUCLEOTIDE SEQUENCE [LARGE SCALE GENOMIC DNA]</scope>
    <source>
        <strain evidence="1 2">ZMCS4</strain>
    </source>
</reference>
<organism evidence="1 2">
    <name type="scientific">Agarivorans aestuarii</name>
    <dbReference type="NCBI Taxonomy" id="1563703"/>
    <lineage>
        <taxon>Bacteria</taxon>
        <taxon>Pseudomonadati</taxon>
        <taxon>Pseudomonadota</taxon>
        <taxon>Gammaproteobacteria</taxon>
        <taxon>Alteromonadales</taxon>
        <taxon>Alteromonadaceae</taxon>
        <taxon>Agarivorans</taxon>
    </lineage>
</organism>
<comment type="caution">
    <text evidence="1">The sequence shown here is derived from an EMBL/GenBank/DDBJ whole genome shotgun (WGS) entry which is preliminary data.</text>
</comment>
<sequence length="105" mass="11878">MSSAEIRITNTINRHEAICSKLPFTAIEKGDVVISSRLDKNCSVNEHLVWLWGKLNNERRFLKSLQQDGANIICNCKASKGKHRILPNGAEMLHLLNVELVLEIK</sequence>
<reference evidence="2" key="1">
    <citation type="submission" date="2023-07" db="EMBL/GenBank/DDBJ databases">
        <title>Draft genome sequence of Agarivorans aestuarii strain ZMCS4, a CAZymes producing bacteria isolated from the marine brown algae Clodostephus spongiosus.</title>
        <authorList>
            <person name="Lorente B."/>
            <person name="Cabral C."/>
            <person name="Frias J."/>
            <person name="Faria J."/>
            <person name="Toubarro D."/>
        </authorList>
    </citation>
    <scope>NUCLEOTIDE SEQUENCE [LARGE SCALE GENOMIC DNA]</scope>
    <source>
        <strain evidence="2">ZMCS4</strain>
    </source>
</reference>
<evidence type="ECO:0000313" key="2">
    <source>
        <dbReference type="Proteomes" id="UP001310248"/>
    </source>
</evidence>
<dbReference type="EMBL" id="JAYDYW010000004">
    <property type="protein sequence ID" value="MEE1672608.1"/>
    <property type="molecule type" value="Genomic_DNA"/>
</dbReference>
<dbReference type="Proteomes" id="UP001310248">
    <property type="component" value="Unassembled WGS sequence"/>
</dbReference>
<keyword evidence="2" id="KW-1185">Reference proteome</keyword>
<name>A0ABU7FZU9_9ALTE</name>
<dbReference type="RefSeq" id="WP_329774051.1">
    <property type="nucleotide sequence ID" value="NZ_JAYDYW010000004.1"/>
</dbReference>
<proteinExistence type="predicted"/>
<protein>
    <submittedName>
        <fullName evidence="1">Uncharacterized protein</fullName>
    </submittedName>
</protein>
<evidence type="ECO:0000313" key="1">
    <source>
        <dbReference type="EMBL" id="MEE1672608.1"/>
    </source>
</evidence>